<dbReference type="PANTHER" id="PTHR20992:SF9">
    <property type="entry name" value="AT15442P-RELATED"/>
    <property type="match status" value="1"/>
</dbReference>
<dbReference type="NCBIfam" id="TIGR00341">
    <property type="entry name" value="TIGR00341 family protein"/>
    <property type="match status" value="1"/>
</dbReference>
<dbReference type="InterPro" id="IPR005240">
    <property type="entry name" value="DUF389"/>
</dbReference>
<keyword evidence="1" id="KW-0812">Transmembrane</keyword>
<feature type="transmembrane region" description="Helical" evidence="1">
    <location>
        <begin position="92"/>
        <end position="117"/>
    </location>
</feature>
<keyword evidence="3" id="KW-1185">Reference proteome</keyword>
<feature type="transmembrane region" description="Helical" evidence="1">
    <location>
        <begin position="41"/>
        <end position="71"/>
    </location>
</feature>
<name>A0A1H6WZ72_9MICO</name>
<protein>
    <submittedName>
        <fullName evidence="2">TIGR00341 family protein</fullName>
    </submittedName>
</protein>
<dbReference type="STRING" id="1043493.SAMN05421637_1208"/>
<reference evidence="3" key="1">
    <citation type="submission" date="2016-10" db="EMBL/GenBank/DDBJ databases">
        <authorList>
            <person name="Varghese N."/>
        </authorList>
    </citation>
    <scope>NUCLEOTIDE SEQUENCE [LARGE SCALE GENOMIC DNA]</scope>
    <source>
        <strain evidence="3">DSM 24868</strain>
    </source>
</reference>
<dbReference type="RefSeq" id="WP_201770781.1">
    <property type="nucleotide sequence ID" value="NZ_BBLU01000005.1"/>
</dbReference>
<dbReference type="AlphaFoldDB" id="A0A1H6WZ72"/>
<evidence type="ECO:0000313" key="2">
    <source>
        <dbReference type="EMBL" id="SEJ22128.1"/>
    </source>
</evidence>
<evidence type="ECO:0000256" key="1">
    <source>
        <dbReference type="SAM" id="Phobius"/>
    </source>
</evidence>
<feature type="transmembrane region" description="Helical" evidence="1">
    <location>
        <begin position="137"/>
        <end position="155"/>
    </location>
</feature>
<dbReference type="Proteomes" id="UP000183315">
    <property type="component" value="Unassembled WGS sequence"/>
</dbReference>
<proteinExistence type="predicted"/>
<dbReference type="PANTHER" id="PTHR20992">
    <property type="entry name" value="AT15442P-RELATED"/>
    <property type="match status" value="1"/>
</dbReference>
<accession>A0A1H6WZ72</accession>
<sequence>MSTPASAPRESRHGAKLNTVDYMREAVLFDGERVRAQHTRFWLLLILASIIATAGVVADSTATVIGAMIVAPLMRPIQGTMLSTVLGDRRNLIRSVLIMLAGVAAVIGIGLLFGLVLIQDMSASTNAQIAGRVSPKFVDLLAALATGVVGSVALLRSDISDALPGVAIAISLVPPLAVVGLTLESGHWAQAAGAMLLFTTNVAAILATGAVVMAIYGYARLRIEQAEDKEAERRRRARSYLTTLILLLVVSVPLTYSSLKTIDDRVRMAQVTSFVQDATEGSRWEIVSIDPRESSRILVIVKGEPPLPDVAAVYQAMEDDGLDVSLIDLEFIPAYGFDSEHLEAPTG</sequence>
<feature type="transmembrane region" description="Helical" evidence="1">
    <location>
        <begin position="240"/>
        <end position="259"/>
    </location>
</feature>
<evidence type="ECO:0000313" key="3">
    <source>
        <dbReference type="Proteomes" id="UP000183315"/>
    </source>
</evidence>
<gene>
    <name evidence="2" type="ORF">SAMN05421637_1208</name>
</gene>
<organism evidence="2 3">
    <name type="scientific">Demequina mangrovi</name>
    <dbReference type="NCBI Taxonomy" id="1043493"/>
    <lineage>
        <taxon>Bacteria</taxon>
        <taxon>Bacillati</taxon>
        <taxon>Actinomycetota</taxon>
        <taxon>Actinomycetes</taxon>
        <taxon>Micrococcales</taxon>
        <taxon>Demequinaceae</taxon>
        <taxon>Demequina</taxon>
    </lineage>
</organism>
<dbReference type="EMBL" id="FNZI01000002">
    <property type="protein sequence ID" value="SEJ22128.1"/>
    <property type="molecule type" value="Genomic_DNA"/>
</dbReference>
<keyword evidence="1" id="KW-1133">Transmembrane helix</keyword>
<keyword evidence="1" id="KW-0472">Membrane</keyword>
<dbReference type="Pfam" id="PF04087">
    <property type="entry name" value="DUF389"/>
    <property type="match status" value="1"/>
</dbReference>
<feature type="transmembrane region" description="Helical" evidence="1">
    <location>
        <begin position="162"/>
        <end position="183"/>
    </location>
</feature>
<feature type="transmembrane region" description="Helical" evidence="1">
    <location>
        <begin position="195"/>
        <end position="219"/>
    </location>
</feature>
<dbReference type="eggNOG" id="COG1808">
    <property type="taxonomic scope" value="Bacteria"/>
</dbReference>